<reference evidence="2 4" key="1">
    <citation type="submission" date="2021-12" db="EMBL/GenBank/DDBJ databases">
        <title>Genome sequencing of bacteria with rrn-lacking chromosome and rrn-plasmid.</title>
        <authorList>
            <person name="Anda M."/>
            <person name="Iwasaki W."/>
        </authorList>
    </citation>
    <scope>NUCLEOTIDE SEQUENCE [LARGE SCALE GENOMIC DNA]</scope>
    <source>
        <strain evidence="2 4">DSM 100852</strain>
        <plasmid evidence="3 4">pFA1</plasmid>
    </source>
</reference>
<evidence type="ECO:0000313" key="3">
    <source>
        <dbReference type="EMBL" id="BDD11637.1"/>
    </source>
</evidence>
<feature type="region of interest" description="Disordered" evidence="1">
    <location>
        <begin position="160"/>
        <end position="185"/>
    </location>
</feature>
<dbReference type="EMBL" id="AP025315">
    <property type="protein sequence ID" value="BDD11637.1"/>
    <property type="molecule type" value="Genomic_DNA"/>
</dbReference>
<sequence length="465" mass="50261">MKRLELEGKLKGFPLESTTLLYMQQAYVSAFRALCGTVGLTGPTKALILTGMENLATASVGEQVNEGWVAWQGETIHFRASTKNAGGKVELVEEVDPAIGPSRYKDKSLKDVYMSRYLRFSEAGQPFQFVRPDTLEALTAKMATAFEQIGGKEPAFDKNSAFNLNKSDSDTSGSSDTLATSSAVKKAKDRADSAYSLAEGKEPKITKKSGFNKDKSDSDTSSSSDTLATSSAVKKAKDRADSAYSLAEGKEPKITKKTGFNKDKSDSDTSGSSDTLATSSAVKKAKDRADSAYDLANGKEPKFTKKTGFNLDRSDLVSSDNGNVLATSKAVKVAYDQAVNALNKAGEAKTQADKIPNWATDREDFLKVICAGNVSSAGTRKDYWGKDRVGGFPFTSAKIADSKYRITHNFGEQYYGVIGGIRDTASGGVALEEKNPNDFVVRTYKLNSNADMVDHNFTFIMYDLN</sequence>
<name>A0AAU9D4F6_9BACT</name>
<organism evidence="2 4">
    <name type="scientific">Fulvitalea axinellae</name>
    <dbReference type="NCBI Taxonomy" id="1182444"/>
    <lineage>
        <taxon>Bacteria</taxon>
        <taxon>Pseudomonadati</taxon>
        <taxon>Bacteroidota</taxon>
        <taxon>Cytophagia</taxon>
        <taxon>Cytophagales</taxon>
        <taxon>Persicobacteraceae</taxon>
        <taxon>Fulvitalea</taxon>
    </lineage>
</organism>
<feature type="compositionally biased region" description="Low complexity" evidence="1">
    <location>
        <begin position="170"/>
        <end position="182"/>
    </location>
</feature>
<dbReference type="GO" id="GO:0046718">
    <property type="term" value="P:symbiont entry into host cell"/>
    <property type="evidence" value="ECO:0007669"/>
    <property type="project" value="InterPro"/>
</dbReference>
<geneLocation type="plasmid" evidence="3 4">
    <name>pFA1</name>
</geneLocation>
<accession>A0AAU9D4F6</accession>
<feature type="compositionally biased region" description="Low complexity" evidence="1">
    <location>
        <begin position="268"/>
        <end position="280"/>
    </location>
</feature>
<evidence type="ECO:0000313" key="4">
    <source>
        <dbReference type="Proteomes" id="UP001348817"/>
    </source>
</evidence>
<proteinExistence type="predicted"/>
<dbReference type="Proteomes" id="UP001348817">
    <property type="component" value="Plasmid pFA1"/>
</dbReference>
<protein>
    <submittedName>
        <fullName evidence="2">Uncharacterized protein</fullName>
    </submittedName>
</protein>
<dbReference type="KEGG" id="fax:FUAX_40690"/>
<dbReference type="KEGG" id="fax:FUAX_32850"/>
<feature type="compositionally biased region" description="Basic and acidic residues" evidence="1">
    <location>
        <begin position="248"/>
        <end position="267"/>
    </location>
</feature>
<feature type="compositionally biased region" description="Basic and acidic residues" evidence="1">
    <location>
        <begin position="206"/>
        <end position="218"/>
    </location>
</feature>
<gene>
    <name evidence="2" type="ORF">FUAX_32850</name>
    <name evidence="3" type="ORF">FUAX_40690</name>
</gene>
<keyword evidence="3" id="KW-0614">Plasmid</keyword>
<feature type="compositionally biased region" description="Low complexity" evidence="1">
    <location>
        <begin position="219"/>
        <end position="232"/>
    </location>
</feature>
<keyword evidence="4" id="KW-1185">Reference proteome</keyword>
<evidence type="ECO:0000256" key="1">
    <source>
        <dbReference type="SAM" id="MobiDB-lite"/>
    </source>
</evidence>
<dbReference type="EMBL" id="AP025314">
    <property type="protein sequence ID" value="BDD10853.1"/>
    <property type="molecule type" value="Genomic_DNA"/>
</dbReference>
<evidence type="ECO:0000313" key="2">
    <source>
        <dbReference type="EMBL" id="BDD10853.1"/>
    </source>
</evidence>
<dbReference type="Pfam" id="PF03406">
    <property type="entry name" value="Phage_fiber_2"/>
    <property type="match status" value="1"/>
</dbReference>
<dbReference type="GO" id="GO:0019062">
    <property type="term" value="P:virion attachment to host cell"/>
    <property type="evidence" value="ECO:0007669"/>
    <property type="project" value="InterPro"/>
</dbReference>
<dbReference type="AlphaFoldDB" id="A0AAU9D4F6"/>
<feature type="region of interest" description="Disordered" evidence="1">
    <location>
        <begin position="206"/>
        <end position="281"/>
    </location>
</feature>
<dbReference type="RefSeq" id="WP_338392381.1">
    <property type="nucleotide sequence ID" value="NZ_AP025314.1"/>
</dbReference>
<dbReference type="InterPro" id="IPR005068">
    <property type="entry name" value="Phage_lambda_Stf-r2"/>
</dbReference>
<dbReference type="Proteomes" id="UP001348817">
    <property type="component" value="Chromosome"/>
</dbReference>